<dbReference type="CDD" id="cd07560">
    <property type="entry name" value="Peptidase_S41_CPP"/>
    <property type="match status" value="1"/>
</dbReference>
<dbReference type="RefSeq" id="WP_033538329.1">
    <property type="nucleotide sequence ID" value="NZ_CP041153.1"/>
</dbReference>
<keyword evidence="2 5" id="KW-0645">Protease</keyword>
<dbReference type="Pfam" id="PF11818">
    <property type="entry name" value="DUF3340"/>
    <property type="match status" value="1"/>
</dbReference>
<keyword evidence="3 5" id="KW-0378">Hydrolase</keyword>
<dbReference type="InterPro" id="IPR036034">
    <property type="entry name" value="PDZ_sf"/>
</dbReference>
<dbReference type="Pfam" id="PF00595">
    <property type="entry name" value="PDZ"/>
    <property type="match status" value="1"/>
</dbReference>
<evidence type="ECO:0000256" key="5">
    <source>
        <dbReference type="RuleBase" id="RU004404"/>
    </source>
</evidence>
<evidence type="ECO:0000256" key="1">
    <source>
        <dbReference type="ARBA" id="ARBA00009179"/>
    </source>
</evidence>
<name>A0ABX5WNY7_9GAMM</name>
<evidence type="ECO:0000313" key="9">
    <source>
        <dbReference type="Proteomes" id="UP000318758"/>
    </source>
</evidence>
<dbReference type="Gene3D" id="3.90.226.10">
    <property type="entry name" value="2-enoyl-CoA Hydratase, Chain A, domain 1"/>
    <property type="match status" value="1"/>
</dbReference>
<dbReference type="SUPFAM" id="SSF52096">
    <property type="entry name" value="ClpP/crotonase"/>
    <property type="match status" value="1"/>
</dbReference>
<evidence type="ECO:0000313" key="8">
    <source>
        <dbReference type="EMBL" id="QDF75485.1"/>
    </source>
</evidence>
<dbReference type="Gene3D" id="3.30.750.44">
    <property type="match status" value="1"/>
</dbReference>
<dbReference type="InterPro" id="IPR005151">
    <property type="entry name" value="Tail-specific_protease"/>
</dbReference>
<protein>
    <submittedName>
        <fullName evidence="8">Carboxy terminal-processing peptidase</fullName>
        <ecNumber evidence="8">3.4.21.102</ecNumber>
    </submittedName>
</protein>
<evidence type="ECO:0000256" key="3">
    <source>
        <dbReference type="ARBA" id="ARBA00022801"/>
    </source>
</evidence>
<dbReference type="InterPro" id="IPR029045">
    <property type="entry name" value="ClpP/crotonase-like_dom_sf"/>
</dbReference>
<dbReference type="SUPFAM" id="SSF50156">
    <property type="entry name" value="PDZ domain-like"/>
    <property type="match status" value="1"/>
</dbReference>
<feature type="signal peptide" evidence="6">
    <location>
        <begin position="1"/>
        <end position="21"/>
    </location>
</feature>
<dbReference type="Pfam" id="PF17804">
    <property type="entry name" value="TSP_NTD"/>
    <property type="match status" value="1"/>
</dbReference>
<keyword evidence="9" id="KW-1185">Reference proteome</keyword>
<dbReference type="InterPro" id="IPR040573">
    <property type="entry name" value="TSP_N"/>
</dbReference>
<dbReference type="Pfam" id="PF03572">
    <property type="entry name" value="Peptidase_S41"/>
    <property type="match status" value="1"/>
</dbReference>
<feature type="chain" id="PRO_5045265290" evidence="6">
    <location>
        <begin position="22"/>
        <end position="681"/>
    </location>
</feature>
<accession>A0ABX5WNY7</accession>
<dbReference type="Gene3D" id="2.30.42.10">
    <property type="match status" value="1"/>
</dbReference>
<evidence type="ECO:0000256" key="6">
    <source>
        <dbReference type="SAM" id="SignalP"/>
    </source>
</evidence>
<dbReference type="InterPro" id="IPR004447">
    <property type="entry name" value="Peptidase_S41A"/>
</dbReference>
<dbReference type="GO" id="GO:0004252">
    <property type="term" value="F:serine-type endopeptidase activity"/>
    <property type="evidence" value="ECO:0007669"/>
    <property type="project" value="UniProtKB-EC"/>
</dbReference>
<dbReference type="EC" id="3.4.21.102" evidence="8"/>
<dbReference type="CDD" id="cd06782">
    <property type="entry name" value="cpPDZ_CPP-like"/>
    <property type="match status" value="1"/>
</dbReference>
<dbReference type="InterPro" id="IPR020992">
    <property type="entry name" value="Tail_Prtase_C"/>
</dbReference>
<keyword evidence="6" id="KW-0732">Signal</keyword>
<dbReference type="PANTHER" id="PTHR32060">
    <property type="entry name" value="TAIL-SPECIFIC PROTEASE"/>
    <property type="match status" value="1"/>
</dbReference>
<evidence type="ECO:0000259" key="7">
    <source>
        <dbReference type="PROSITE" id="PS50106"/>
    </source>
</evidence>
<dbReference type="NCBIfam" id="TIGR00225">
    <property type="entry name" value="prc"/>
    <property type="match status" value="1"/>
</dbReference>
<dbReference type="InterPro" id="IPR001478">
    <property type="entry name" value="PDZ"/>
</dbReference>
<comment type="similarity">
    <text evidence="1 5">Belongs to the peptidase S41A family.</text>
</comment>
<dbReference type="SMART" id="SM00245">
    <property type="entry name" value="TSPc"/>
    <property type="match status" value="1"/>
</dbReference>
<dbReference type="PROSITE" id="PS50106">
    <property type="entry name" value="PDZ"/>
    <property type="match status" value="1"/>
</dbReference>
<dbReference type="EMBL" id="CP041153">
    <property type="protein sequence ID" value="QDF75485.1"/>
    <property type="molecule type" value="Genomic_DNA"/>
</dbReference>
<gene>
    <name evidence="8" type="ORF">FGA12_10180</name>
</gene>
<feature type="domain" description="PDZ" evidence="7">
    <location>
        <begin position="238"/>
        <end position="308"/>
    </location>
</feature>
<reference evidence="8 9" key="1">
    <citation type="submission" date="2019-06" db="EMBL/GenBank/DDBJ databases">
        <title>Complete genome of Shewanella marisflavi ECSMB14101, a mussel settlement-inducing bacterium isolated from East China Sea.</title>
        <authorList>
            <person name="Yang J."/>
            <person name="Liang X."/>
            <person name="Chang R."/>
            <person name="Peng L."/>
        </authorList>
    </citation>
    <scope>NUCLEOTIDE SEQUENCE [LARGE SCALE GENOMIC DNA]</scope>
    <source>
        <strain evidence="8 9">ECSMB14101</strain>
    </source>
</reference>
<dbReference type="SMART" id="SM00228">
    <property type="entry name" value="PDZ"/>
    <property type="match status" value="1"/>
</dbReference>
<dbReference type="NCBIfam" id="NF008388">
    <property type="entry name" value="PRK11186.1"/>
    <property type="match status" value="1"/>
</dbReference>
<dbReference type="PANTHER" id="PTHR32060:SF22">
    <property type="entry name" value="CARBOXYL-TERMINAL-PROCESSING PEPTIDASE 3, CHLOROPLASTIC"/>
    <property type="match status" value="1"/>
</dbReference>
<evidence type="ECO:0000256" key="2">
    <source>
        <dbReference type="ARBA" id="ARBA00022670"/>
    </source>
</evidence>
<sequence>MRKLTLAASIASIFVGFSAWALTPSIPSSELPSLTQEPQHKVASKRVTGLFTRAHYHRFDLDDAFSEQVFERYLKQLDYRRNVLLQSDIDSFKQYSNQFDDMLKSGDLAPAYKMFDLVQQRRYDRFAYALSLLDKEMDFNLPGDSYQYDRDEAAWPKDEAEINELWRQRVKYDALNLKLTGKNWDEIVEVLEKRYNNAIKRLSQTKSEDVFQGVMNAFSRSVEPHTSYLSPRNAERFQMEMNLSLEGIGAVLQMDDDYTVIKSLVAGGPAANSEKLAPEDRIVGVGQEGKEIVDVIGWRLDDVVELIKGPKGSKVILQILPKKGGSAAKPIDVTIVRDKIRLEDRAATSEVIEPSTGDYAGRKVGVIKIPGFYMNLSQDVTKELVKLKEAKVEGVVIDLRGNGGGALTEATLLTGLFIEQGPVVQIRDANGKVSQNRDNDGRVTYSGPLTVMVDRYSASASEIFAAALQDYDRALIVGESTFGKGTVQQHKSLGRIYDMYDKPIGHVQYTIAKFYRINGGSTQLKGVTPDIPFPSALEPGEYGEAEEDNALPWDKVPVAQYGTLGDINPELVTHLDSRHQQRIKNDVEFGYIEQDIAEFKKSHKETSVSLVEKERIAEREATDDKQLARLNERRAVEGLEALKSLDDAEDDVKAPDAFLDETVYITLDLVDMDKVAKNQVK</sequence>
<proteinExistence type="inferred from homology"/>
<organism evidence="8 9">
    <name type="scientific">Shewanella marisflavi</name>
    <dbReference type="NCBI Taxonomy" id="260364"/>
    <lineage>
        <taxon>Bacteria</taxon>
        <taxon>Pseudomonadati</taxon>
        <taxon>Pseudomonadota</taxon>
        <taxon>Gammaproteobacteria</taxon>
        <taxon>Alteromonadales</taxon>
        <taxon>Shewanellaceae</taxon>
        <taxon>Shewanella</taxon>
    </lineage>
</organism>
<keyword evidence="4 5" id="KW-0720">Serine protease</keyword>
<evidence type="ECO:0000256" key="4">
    <source>
        <dbReference type="ARBA" id="ARBA00022825"/>
    </source>
</evidence>
<dbReference type="Proteomes" id="UP000318758">
    <property type="component" value="Chromosome"/>
</dbReference>